<protein>
    <recommendedName>
        <fullName evidence="2">Hemerythrin-like domain-containing protein</fullName>
    </recommendedName>
</protein>
<dbReference type="Gene3D" id="1.20.120.520">
    <property type="entry name" value="nmb1532 protein domain like"/>
    <property type="match status" value="1"/>
</dbReference>
<dbReference type="RefSeq" id="WP_354087624.1">
    <property type="nucleotide sequence ID" value="NZ_JBEPTF010000001.1"/>
</dbReference>
<dbReference type="InterPro" id="IPR012312">
    <property type="entry name" value="Hemerythrin-like"/>
</dbReference>
<evidence type="ECO:0000313" key="4">
    <source>
        <dbReference type="Proteomes" id="UP001549313"/>
    </source>
</evidence>
<gene>
    <name evidence="3" type="ORF">ABIE19_000588</name>
</gene>
<proteinExistence type="predicted"/>
<feature type="region of interest" description="Disordered" evidence="1">
    <location>
        <begin position="194"/>
        <end position="438"/>
    </location>
</feature>
<feature type="compositionally biased region" description="Basic and acidic residues" evidence="1">
    <location>
        <begin position="382"/>
        <end position="410"/>
    </location>
</feature>
<dbReference type="PANTHER" id="PTHR35585:SF1">
    <property type="entry name" value="HHE DOMAIN PROTEIN (AFU_ORTHOLOGUE AFUA_4G00730)"/>
    <property type="match status" value="1"/>
</dbReference>
<dbReference type="EMBL" id="JBEPTF010000001">
    <property type="protein sequence ID" value="MET4682679.1"/>
    <property type="molecule type" value="Genomic_DNA"/>
</dbReference>
<feature type="domain" description="Hemerythrin-like" evidence="2">
    <location>
        <begin position="45"/>
        <end position="152"/>
    </location>
</feature>
<feature type="compositionally biased region" description="Basic and acidic residues" evidence="1">
    <location>
        <begin position="423"/>
        <end position="438"/>
    </location>
</feature>
<dbReference type="Pfam" id="PF01814">
    <property type="entry name" value="Hemerythrin"/>
    <property type="match status" value="1"/>
</dbReference>
<feature type="compositionally biased region" description="Basic and acidic residues" evidence="1">
    <location>
        <begin position="265"/>
        <end position="314"/>
    </location>
</feature>
<accession>A0ABV2R7X5</accession>
<evidence type="ECO:0000256" key="1">
    <source>
        <dbReference type="SAM" id="MobiDB-lite"/>
    </source>
</evidence>
<feature type="compositionally biased region" description="Basic and acidic residues" evidence="1">
    <location>
        <begin position="207"/>
        <end position="258"/>
    </location>
</feature>
<evidence type="ECO:0000313" key="3">
    <source>
        <dbReference type="EMBL" id="MET4682679.1"/>
    </source>
</evidence>
<comment type="caution">
    <text evidence="3">The sequence shown here is derived from an EMBL/GenBank/DDBJ whole genome shotgun (WGS) entry which is preliminary data.</text>
</comment>
<keyword evidence="4" id="KW-1185">Reference proteome</keyword>
<sequence>MAKPDPTDNSEAPKEANEASPSVAALGETSPPSTTPPASANPLSKLLREDHRQAEIGFDAFEKSTAAKQARIVGETCSALLAHMQAEEDVFYAACRRMDDAEDAVKEAQVEHDCAQLLARDLLAHAEEDDPYRNAKFKVLSEQVRRHIRKAETPTEGLLAKAGAAGLDNSELAQKYRSRKEALLASADRLTPSRMASIQDAATMDRGQSKENDMARQDRPRDEQGRFMSDDDRRYNSREGRDYERRSFRDDDNDDRAGRSYAAQQRDRDDQGRFVSDDDDRGRGGYRSRSRDDDDRDYRSRSRDDERDSRDRGHGGWFGDSEGHSRASREGWDNRGYGARDRDDDRGSRSSRYDRDDDDRRYSSRDHGQGGWFGDSQGHSRASREGWEHRGGGRNEDYRSHSRDDDDRGSSRGRSHGGWFGDPEGHSRASREGWDHRR</sequence>
<organism evidence="3 4">
    <name type="scientific">Brevundimonas faecalis</name>
    <dbReference type="NCBI Taxonomy" id="947378"/>
    <lineage>
        <taxon>Bacteria</taxon>
        <taxon>Pseudomonadati</taxon>
        <taxon>Pseudomonadota</taxon>
        <taxon>Alphaproteobacteria</taxon>
        <taxon>Caulobacterales</taxon>
        <taxon>Caulobacteraceae</taxon>
        <taxon>Brevundimonas</taxon>
    </lineage>
</organism>
<reference evidence="3 4" key="1">
    <citation type="submission" date="2024-06" db="EMBL/GenBank/DDBJ databases">
        <title>Sorghum-associated microbial communities from plants grown in Nebraska, USA.</title>
        <authorList>
            <person name="Schachtman D."/>
        </authorList>
    </citation>
    <scope>NUCLEOTIDE SEQUENCE [LARGE SCALE GENOMIC DNA]</scope>
    <source>
        <strain evidence="3 4">2814</strain>
    </source>
</reference>
<dbReference type="Proteomes" id="UP001549313">
    <property type="component" value="Unassembled WGS sequence"/>
</dbReference>
<feature type="compositionally biased region" description="Low complexity" evidence="1">
    <location>
        <begin position="29"/>
        <end position="40"/>
    </location>
</feature>
<feature type="compositionally biased region" description="Basic and acidic residues" evidence="1">
    <location>
        <begin position="321"/>
        <end position="368"/>
    </location>
</feature>
<feature type="region of interest" description="Disordered" evidence="1">
    <location>
        <begin position="1"/>
        <end position="48"/>
    </location>
</feature>
<name>A0ABV2R7X5_9CAUL</name>
<evidence type="ECO:0000259" key="2">
    <source>
        <dbReference type="Pfam" id="PF01814"/>
    </source>
</evidence>
<dbReference type="PANTHER" id="PTHR35585">
    <property type="entry name" value="HHE DOMAIN PROTEIN (AFU_ORTHOLOGUE AFUA_4G00730)"/>
    <property type="match status" value="1"/>
</dbReference>